<name>Q2QSZ0_ORYSJ</name>
<accession>Q2QSZ0</accession>
<protein>
    <submittedName>
        <fullName evidence="2">Uncharacterized protein</fullName>
    </submittedName>
</protein>
<reference evidence="2" key="3">
    <citation type="submission" date="2006-01" db="EMBL/GenBank/DDBJ databases">
        <authorList>
            <person name="Buell R."/>
        </authorList>
    </citation>
    <scope>NUCLEOTIDE SEQUENCE</scope>
</reference>
<feature type="compositionally biased region" description="Basic and acidic residues" evidence="1">
    <location>
        <begin position="17"/>
        <end position="39"/>
    </location>
</feature>
<gene>
    <name evidence="2" type="ordered locus">LOC_Os12g22450</name>
</gene>
<dbReference type="EMBL" id="DP000011">
    <property type="protein sequence ID" value="ABA97879.1"/>
    <property type="molecule type" value="Genomic_DNA"/>
</dbReference>
<proteinExistence type="predicted"/>
<reference evidence="2" key="1">
    <citation type="journal article" date="2005" name="BMC Biol.">
        <title>The sequence of rice chromosomes 11 and 12, rich in disease resistance genes and recent gene duplications.</title>
        <authorList>
            <consortium name="The rice chromosomes 11 and 12 sequencing consortia"/>
        </authorList>
    </citation>
    <scope>NUCLEOTIDE SEQUENCE [LARGE SCALE GENOMIC DNA]</scope>
</reference>
<dbReference type="AlphaFoldDB" id="Q2QSZ0"/>
<feature type="compositionally biased region" description="Low complexity" evidence="1">
    <location>
        <begin position="1"/>
        <end position="16"/>
    </location>
</feature>
<organism evidence="2">
    <name type="scientific">Oryza sativa subsp. japonica</name>
    <name type="common">Rice</name>
    <dbReference type="NCBI Taxonomy" id="39947"/>
    <lineage>
        <taxon>Eukaryota</taxon>
        <taxon>Viridiplantae</taxon>
        <taxon>Streptophyta</taxon>
        <taxon>Embryophyta</taxon>
        <taxon>Tracheophyta</taxon>
        <taxon>Spermatophyta</taxon>
        <taxon>Magnoliopsida</taxon>
        <taxon>Liliopsida</taxon>
        <taxon>Poales</taxon>
        <taxon>Poaceae</taxon>
        <taxon>BOP clade</taxon>
        <taxon>Oryzoideae</taxon>
        <taxon>Oryzeae</taxon>
        <taxon>Oryzinae</taxon>
        <taxon>Oryza</taxon>
        <taxon>Oryza sativa</taxon>
    </lineage>
</organism>
<reference evidence="2" key="2">
    <citation type="submission" date="2005-04" db="EMBL/GenBank/DDBJ databases">
        <authorList>
            <person name="Buell C.R."/>
            <person name="Wing R.A."/>
            <person name="McCombie W.A."/>
            <person name="Ouyang S."/>
        </authorList>
    </citation>
    <scope>NUCLEOTIDE SEQUENCE</scope>
</reference>
<evidence type="ECO:0000313" key="2">
    <source>
        <dbReference type="EMBL" id="ABA97879.1"/>
    </source>
</evidence>
<sequence>MTSAMTAAMTSAPAAARECKLVGERRRDDKNGGHQDIERGAANSPDVTTNMVKSLVDGTIAEHQATGPVYLRGGIFPNYRPLVIGNQQGSSNVPPVHWLGNQHALARLRTPDNQPRQHVAMQVIPEHLVHNVQPDQSVVPQVILEHLVRNIQPNIQNYHGGNLNYHYQPPSPRIQQGGSPQPQYAPQFNQFEPIQQQMQGVPQQRQWANMIADVMRE</sequence>
<feature type="region of interest" description="Disordered" evidence="1">
    <location>
        <begin position="1"/>
        <end position="46"/>
    </location>
</feature>
<evidence type="ECO:0000256" key="1">
    <source>
        <dbReference type="SAM" id="MobiDB-lite"/>
    </source>
</evidence>